<proteinExistence type="predicted"/>
<evidence type="ECO:0000313" key="2">
    <source>
        <dbReference type="Proteomes" id="UP000027195"/>
    </source>
</evidence>
<dbReference type="Proteomes" id="UP000027195">
    <property type="component" value="Unassembled WGS sequence"/>
</dbReference>
<keyword evidence="2" id="KW-1185">Reference proteome</keyword>
<sequence>MAREREASRRLAKCHKIQVVFDIQTQKRSNEAAAARHAAKKQLNFAKMKPCTDIQNIEDGPGQKKPLMKELNWNTSSRASITPMRRKILSTT</sequence>
<accession>A0A067MSB2</accession>
<organism evidence="1 2">
    <name type="scientific">Botryobasidium botryosum (strain FD-172 SS1)</name>
    <dbReference type="NCBI Taxonomy" id="930990"/>
    <lineage>
        <taxon>Eukaryota</taxon>
        <taxon>Fungi</taxon>
        <taxon>Dikarya</taxon>
        <taxon>Basidiomycota</taxon>
        <taxon>Agaricomycotina</taxon>
        <taxon>Agaricomycetes</taxon>
        <taxon>Cantharellales</taxon>
        <taxon>Botryobasidiaceae</taxon>
        <taxon>Botryobasidium</taxon>
    </lineage>
</organism>
<name>A0A067MSB2_BOTB1</name>
<gene>
    <name evidence="1" type="ORF">BOTBODRAFT_174573</name>
</gene>
<evidence type="ECO:0000313" key="1">
    <source>
        <dbReference type="EMBL" id="KDQ14737.1"/>
    </source>
</evidence>
<dbReference type="InParanoid" id="A0A067MSB2"/>
<dbReference type="AlphaFoldDB" id="A0A067MSB2"/>
<dbReference type="EMBL" id="KL198036">
    <property type="protein sequence ID" value="KDQ14737.1"/>
    <property type="molecule type" value="Genomic_DNA"/>
</dbReference>
<reference evidence="2" key="1">
    <citation type="journal article" date="2014" name="Proc. Natl. Acad. Sci. U.S.A.">
        <title>Extensive sampling of basidiomycete genomes demonstrates inadequacy of the white-rot/brown-rot paradigm for wood decay fungi.</title>
        <authorList>
            <person name="Riley R."/>
            <person name="Salamov A.A."/>
            <person name="Brown D.W."/>
            <person name="Nagy L.G."/>
            <person name="Floudas D."/>
            <person name="Held B.W."/>
            <person name="Levasseur A."/>
            <person name="Lombard V."/>
            <person name="Morin E."/>
            <person name="Otillar R."/>
            <person name="Lindquist E.A."/>
            <person name="Sun H."/>
            <person name="LaButti K.M."/>
            <person name="Schmutz J."/>
            <person name="Jabbour D."/>
            <person name="Luo H."/>
            <person name="Baker S.E."/>
            <person name="Pisabarro A.G."/>
            <person name="Walton J.D."/>
            <person name="Blanchette R.A."/>
            <person name="Henrissat B."/>
            <person name="Martin F."/>
            <person name="Cullen D."/>
            <person name="Hibbett D.S."/>
            <person name="Grigoriev I.V."/>
        </authorList>
    </citation>
    <scope>NUCLEOTIDE SEQUENCE [LARGE SCALE GENOMIC DNA]</scope>
    <source>
        <strain evidence="2">FD-172 SS1</strain>
    </source>
</reference>
<protein>
    <submittedName>
        <fullName evidence="1">Uncharacterized protein</fullName>
    </submittedName>
</protein>
<dbReference type="HOGENOM" id="CLU_2412978_0_0_1"/>